<sequence>MSQHSSHVQIFPLPTQGNVNSMLKLAELLVLAGLKLTFLNSDYVHEQLLHHPNVVSRFTKYVGFEFHTIPDGHPRAGHGFMEIYESLKSITKPIFKEMMVKMKPRVDCIIADGGLGIAVDVAQEI</sequence>
<gene>
    <name evidence="3" type="ORF">V6N11_022002</name>
</gene>
<keyword evidence="2" id="KW-0808">Transferase</keyword>
<dbReference type="Proteomes" id="UP001396334">
    <property type="component" value="Unassembled WGS sequence"/>
</dbReference>
<organism evidence="3 4">
    <name type="scientific">Hibiscus sabdariffa</name>
    <name type="common">roselle</name>
    <dbReference type="NCBI Taxonomy" id="183260"/>
    <lineage>
        <taxon>Eukaryota</taxon>
        <taxon>Viridiplantae</taxon>
        <taxon>Streptophyta</taxon>
        <taxon>Embryophyta</taxon>
        <taxon>Tracheophyta</taxon>
        <taxon>Spermatophyta</taxon>
        <taxon>Magnoliopsida</taxon>
        <taxon>eudicotyledons</taxon>
        <taxon>Gunneridae</taxon>
        <taxon>Pentapetalae</taxon>
        <taxon>rosids</taxon>
        <taxon>malvids</taxon>
        <taxon>Malvales</taxon>
        <taxon>Malvaceae</taxon>
        <taxon>Malvoideae</taxon>
        <taxon>Hibiscus</taxon>
    </lineage>
</organism>
<dbReference type="PANTHER" id="PTHR11926:SF1392">
    <property type="entry name" value="GLYCOSYLTRANSFERASE"/>
    <property type="match status" value="1"/>
</dbReference>
<comment type="caution">
    <text evidence="3">The sequence shown here is derived from an EMBL/GenBank/DDBJ whole genome shotgun (WGS) entry which is preliminary data.</text>
</comment>
<protein>
    <submittedName>
        <fullName evidence="3">Uncharacterized protein</fullName>
    </submittedName>
</protein>
<dbReference type="SUPFAM" id="SSF53756">
    <property type="entry name" value="UDP-Glycosyltransferase/glycogen phosphorylase"/>
    <property type="match status" value="1"/>
</dbReference>
<dbReference type="PANTHER" id="PTHR11926">
    <property type="entry name" value="GLUCOSYL/GLUCURONOSYL TRANSFERASES"/>
    <property type="match status" value="1"/>
</dbReference>
<dbReference type="EMBL" id="JBBPBN010000005">
    <property type="protein sequence ID" value="KAK9037080.1"/>
    <property type="molecule type" value="Genomic_DNA"/>
</dbReference>
<proteinExistence type="inferred from homology"/>
<reference evidence="3 4" key="1">
    <citation type="journal article" date="2024" name="G3 (Bethesda)">
        <title>Genome assembly of Hibiscus sabdariffa L. provides insights into metabolisms of medicinal natural products.</title>
        <authorList>
            <person name="Kim T."/>
        </authorList>
    </citation>
    <scope>NUCLEOTIDE SEQUENCE [LARGE SCALE GENOMIC DNA]</scope>
    <source>
        <strain evidence="3">TK-2024</strain>
        <tissue evidence="3">Old leaves</tissue>
    </source>
</reference>
<evidence type="ECO:0000256" key="2">
    <source>
        <dbReference type="ARBA" id="ARBA00022676"/>
    </source>
</evidence>
<comment type="similarity">
    <text evidence="1">Belongs to the UDP-glycosyltransferase family.</text>
</comment>
<dbReference type="Gene3D" id="3.40.50.2000">
    <property type="entry name" value="Glycogen Phosphorylase B"/>
    <property type="match status" value="1"/>
</dbReference>
<keyword evidence="4" id="KW-1185">Reference proteome</keyword>
<evidence type="ECO:0000256" key="1">
    <source>
        <dbReference type="ARBA" id="ARBA00009995"/>
    </source>
</evidence>
<name>A0ABR2THW1_9ROSI</name>
<accession>A0ABR2THW1</accession>
<evidence type="ECO:0000313" key="4">
    <source>
        <dbReference type="Proteomes" id="UP001396334"/>
    </source>
</evidence>
<evidence type="ECO:0000313" key="3">
    <source>
        <dbReference type="EMBL" id="KAK9037080.1"/>
    </source>
</evidence>
<keyword evidence="2" id="KW-0328">Glycosyltransferase</keyword>